<dbReference type="InterPro" id="IPR025589">
    <property type="entry name" value="Toprim_C_rpt"/>
</dbReference>
<feature type="site" description="Interaction with DNA" evidence="8">
    <location>
        <position position="152"/>
    </location>
</feature>
<dbReference type="InterPro" id="IPR013497">
    <property type="entry name" value="Topo_IA_cen"/>
</dbReference>
<dbReference type="PANTHER" id="PTHR42785">
    <property type="entry name" value="DNA TOPOISOMERASE, TYPE IA, CORE"/>
    <property type="match status" value="1"/>
</dbReference>
<evidence type="ECO:0000256" key="1">
    <source>
        <dbReference type="ARBA" id="ARBA00000213"/>
    </source>
</evidence>
<dbReference type="NCBIfam" id="TIGR01051">
    <property type="entry name" value="topA_bact"/>
    <property type="match status" value="1"/>
</dbReference>
<dbReference type="InterPro" id="IPR003602">
    <property type="entry name" value="Topo_IA_DNA-bd_dom"/>
</dbReference>
<feature type="active site" description="O-(5'-phospho-DNA)-tyrosine intermediate" evidence="8">
    <location>
        <position position="323"/>
    </location>
</feature>
<keyword evidence="3" id="KW-0479">Metal-binding</keyword>
<feature type="compositionally biased region" description="Basic residues" evidence="9">
    <location>
        <begin position="931"/>
        <end position="956"/>
    </location>
</feature>
<dbReference type="Gene3D" id="2.70.20.10">
    <property type="entry name" value="Topoisomerase I, domain 3"/>
    <property type="match status" value="1"/>
</dbReference>
<dbReference type="SMART" id="SM00493">
    <property type="entry name" value="TOPRIM"/>
    <property type="match status" value="1"/>
</dbReference>
<dbReference type="Gene3D" id="1.10.460.10">
    <property type="entry name" value="Topoisomerase I, domain 2"/>
    <property type="match status" value="1"/>
</dbReference>
<feature type="compositionally biased region" description="Low complexity" evidence="9">
    <location>
        <begin position="957"/>
        <end position="986"/>
    </location>
</feature>
<evidence type="ECO:0000256" key="3">
    <source>
        <dbReference type="ARBA" id="ARBA00022723"/>
    </source>
</evidence>
<dbReference type="Gene3D" id="3.40.50.140">
    <property type="match status" value="1"/>
</dbReference>
<dbReference type="CDD" id="cd03363">
    <property type="entry name" value="TOPRIM_TopoIA_TopoI"/>
    <property type="match status" value="1"/>
</dbReference>
<feature type="site" description="Interaction with DNA" evidence="8">
    <location>
        <position position="156"/>
    </location>
</feature>
<dbReference type="InterPro" id="IPR023406">
    <property type="entry name" value="Topo_IA_AS"/>
</dbReference>
<dbReference type="Gene3D" id="1.10.290.10">
    <property type="entry name" value="Topoisomerase I, domain 4"/>
    <property type="match status" value="1"/>
</dbReference>
<feature type="site" description="Interaction with DNA" evidence="8">
    <location>
        <position position="161"/>
    </location>
</feature>
<dbReference type="EMBL" id="LT629792">
    <property type="protein sequence ID" value="SDT85904.1"/>
    <property type="molecule type" value="Genomic_DNA"/>
</dbReference>
<dbReference type="PANTHER" id="PTHR42785:SF1">
    <property type="entry name" value="DNA TOPOISOMERASE"/>
    <property type="match status" value="1"/>
</dbReference>
<comment type="catalytic activity">
    <reaction evidence="1 8">
        <text>ATP-independent breakage of single-stranded DNA, followed by passage and rejoining.</text>
        <dbReference type="EC" id="5.6.2.1"/>
    </reaction>
</comment>
<feature type="site" description="Interaction with DNA" evidence="8">
    <location>
        <position position="325"/>
    </location>
</feature>
<dbReference type="InterPro" id="IPR013824">
    <property type="entry name" value="Topo_IA_cen_sub1"/>
</dbReference>
<evidence type="ECO:0000256" key="9">
    <source>
        <dbReference type="SAM" id="MobiDB-lite"/>
    </source>
</evidence>
<evidence type="ECO:0000256" key="2">
    <source>
        <dbReference type="ARBA" id="ARBA00009446"/>
    </source>
</evidence>
<dbReference type="CDD" id="cd00186">
    <property type="entry name" value="TOP1Ac"/>
    <property type="match status" value="1"/>
</dbReference>
<feature type="region of interest" description="Disordered" evidence="9">
    <location>
        <begin position="921"/>
        <end position="986"/>
    </location>
</feature>
<feature type="site" description="Interaction with DNA" evidence="8">
    <location>
        <position position="34"/>
    </location>
</feature>
<feature type="region of interest" description="Disordered" evidence="9">
    <location>
        <begin position="462"/>
        <end position="496"/>
    </location>
</feature>
<organism evidence="12 13">
    <name type="scientific">Schaalia radingae</name>
    <dbReference type="NCBI Taxonomy" id="131110"/>
    <lineage>
        <taxon>Bacteria</taxon>
        <taxon>Bacillati</taxon>
        <taxon>Actinomycetota</taxon>
        <taxon>Actinomycetes</taxon>
        <taxon>Actinomycetales</taxon>
        <taxon>Actinomycetaceae</taxon>
        <taxon>Schaalia</taxon>
    </lineage>
</organism>
<proteinExistence type="inferred from homology"/>
<dbReference type="InterPro" id="IPR000380">
    <property type="entry name" value="Topo_IA"/>
</dbReference>
<evidence type="ECO:0000256" key="7">
    <source>
        <dbReference type="ARBA" id="ARBA00023235"/>
    </source>
</evidence>
<evidence type="ECO:0000313" key="13">
    <source>
        <dbReference type="Proteomes" id="UP000198976"/>
    </source>
</evidence>
<dbReference type="InterPro" id="IPR034149">
    <property type="entry name" value="TOPRIM_TopoI"/>
</dbReference>
<keyword evidence="13" id="KW-1185">Reference proteome</keyword>
<sequence length="986" mass="107580">MGASKLVIVESPAKAATIGSYLGPDFRVEASVGHIRDLPQPSELPVSMKKGPYGRFAVNVEDGFTPYYQVTPEKKKRVTELKRALKDADELYLATDEDREGEAIAWHLLEVLKPKVPVKRMVFHEITREAIERALDNTRDIDTDLVDAQETRRILDRLYGYEVSPLLWRKIRPSLSAGRVQSVATRLIVDRERDRMAFIRADYWSIDAFIQADEGDFTARVSALDGRPVATGTDFSEEGVLSDKARKAQTVALDEAAADRLADGLREAPSSIESVTKKPYRRRPAAPFTTSTLQQEASRKLHWNASSTMRTAQSLYESGYITYMRTDSTALSSQAIRAARAQAAELYGSDVVPDKPRIYGTKSKGAQEAHEAIRPAGDHFRTPDEVRSVLSRQQWALYDLIWKRTISSQMADATGHTSTIRVLSQLTDVLELPDGTGAREVTSSVSGTTITFPGYRLAYQEGRDKDRDEQALSQPAADAASASQSGSQSGSQDGARGAETLLPAVEEGETVTVHHAEAEDHQTQPPGRYTEASLVKMMEQLGIGRPSTYAATIQTIGDRGYVTHRGQYLVPTWLAFSVTRLLEENLSDLVDYDFTASMETDLDRIAGGQEDSTQFLTEFYLGSSVGQTEAETASGVDGPRDEVVDAAADGSSSSKREGLRTQVASLGDNIDARAVNSIDYGNGVTLRVGRYGPYLERDSDDVRVNVPPDVAPDELDEAKIAELFTQAADDGRELGIDPASGHMLIAKNGRFGPYVSEVLPEDADEGDAAKSTRKKKVKPRTASLFKSMDLATITLDDALMLLSLPREVGADPADGEVITAQNGRYGPYLKKGSDSRSLESEEQLLTITLDEALALFAQPKTRRGRTARPPLREFGIDPISEKKVVVKDGRFGPYITDGQTNVTVPRSESIESLTEARAFELLADKRAKGPAPKRGRKSTTRTTRKKASTKSAKTTRRSAGTGAKKSSGTSKASASKKNSSSADGDQ</sequence>
<feature type="domain" description="Toprim" evidence="10">
    <location>
        <begin position="4"/>
        <end position="127"/>
    </location>
</feature>
<feature type="compositionally biased region" description="Low complexity" evidence="9">
    <location>
        <begin position="473"/>
        <end position="496"/>
    </location>
</feature>
<gene>
    <name evidence="8" type="primary">topA</name>
    <name evidence="12" type="ORF">SAMN04489714_0187</name>
</gene>
<dbReference type="PROSITE" id="PS50880">
    <property type="entry name" value="TOPRIM"/>
    <property type="match status" value="1"/>
</dbReference>
<feature type="site" description="Interaction with DNA" evidence="8">
    <location>
        <position position="153"/>
    </location>
</feature>
<reference evidence="12 13" key="1">
    <citation type="submission" date="2016-10" db="EMBL/GenBank/DDBJ databases">
        <authorList>
            <person name="Varghese N."/>
            <person name="Submissions S."/>
        </authorList>
    </citation>
    <scope>NUCLEOTIDE SEQUENCE [LARGE SCALE GENOMIC DNA]</scope>
    <source>
        <strain evidence="12 13">DSM 9169</strain>
    </source>
</reference>
<dbReference type="SMART" id="SM00437">
    <property type="entry name" value="TOP1Ac"/>
    <property type="match status" value="1"/>
</dbReference>
<dbReference type="Pfam" id="PF01751">
    <property type="entry name" value="Toprim"/>
    <property type="match status" value="1"/>
</dbReference>
<keyword evidence="6 8" id="KW-0238">DNA-binding</keyword>
<dbReference type="RefSeq" id="WP_092648129.1">
    <property type="nucleotide sequence ID" value="NZ_LT629792.1"/>
</dbReference>
<dbReference type="InterPro" id="IPR003601">
    <property type="entry name" value="Topo_IA_2"/>
</dbReference>
<keyword evidence="7 8" id="KW-0413">Isomerase</keyword>
<feature type="domain" description="Topo IA-type catalytic" evidence="11">
    <location>
        <begin position="142"/>
        <end position="628"/>
    </location>
</feature>
<name>A0ABY0V509_9ACTO</name>
<evidence type="ECO:0000256" key="4">
    <source>
        <dbReference type="ARBA" id="ARBA00022842"/>
    </source>
</evidence>
<evidence type="ECO:0000256" key="6">
    <source>
        <dbReference type="ARBA" id="ARBA00023125"/>
    </source>
</evidence>
<evidence type="ECO:0000313" key="12">
    <source>
        <dbReference type="EMBL" id="SDT85904.1"/>
    </source>
</evidence>
<comment type="subunit">
    <text evidence="8">Monomer.</text>
</comment>
<dbReference type="InterPro" id="IPR023405">
    <property type="entry name" value="Topo_IA_core_domain"/>
</dbReference>
<dbReference type="EC" id="5.6.2.1" evidence="8"/>
<dbReference type="Pfam" id="PF01131">
    <property type="entry name" value="Topoisom_bac"/>
    <property type="match status" value="1"/>
</dbReference>
<dbReference type="SUPFAM" id="SSF56712">
    <property type="entry name" value="Prokaryotic type I DNA topoisomerase"/>
    <property type="match status" value="1"/>
</dbReference>
<dbReference type="InterPro" id="IPR028612">
    <property type="entry name" value="Topoisom_1_IA"/>
</dbReference>
<dbReference type="InterPro" id="IPR006171">
    <property type="entry name" value="TOPRIM_dom"/>
</dbReference>
<feature type="site" description="Interaction with DNA" evidence="8">
    <location>
        <position position="559"/>
    </location>
</feature>
<dbReference type="InterPro" id="IPR005733">
    <property type="entry name" value="TopoI_bac-type"/>
</dbReference>
<evidence type="ECO:0000256" key="5">
    <source>
        <dbReference type="ARBA" id="ARBA00023029"/>
    </source>
</evidence>
<protein>
    <recommendedName>
        <fullName evidence="8">DNA topoisomerase 1</fullName>
        <ecNumber evidence="8">5.6.2.1</ecNumber>
    </recommendedName>
    <alternativeName>
        <fullName evidence="8">DNA topoisomerase I</fullName>
    </alternativeName>
</protein>
<dbReference type="Pfam" id="PF13368">
    <property type="entry name" value="Toprim_C_rpt"/>
    <property type="match status" value="3"/>
</dbReference>
<dbReference type="PROSITE" id="PS52039">
    <property type="entry name" value="TOPO_IA_2"/>
    <property type="match status" value="1"/>
</dbReference>
<evidence type="ECO:0000256" key="8">
    <source>
        <dbReference type="HAMAP-Rule" id="MF_00952"/>
    </source>
</evidence>
<dbReference type="InterPro" id="IPR013826">
    <property type="entry name" value="Topo_IA_cen_sub3"/>
</dbReference>
<dbReference type="InterPro" id="IPR013825">
    <property type="entry name" value="Topo_IA_cen_sub2"/>
</dbReference>
<evidence type="ECO:0000259" key="11">
    <source>
        <dbReference type="PROSITE" id="PS52039"/>
    </source>
</evidence>
<dbReference type="PROSITE" id="PS00396">
    <property type="entry name" value="TOPO_IA_1"/>
    <property type="match status" value="1"/>
</dbReference>
<feature type="site" description="Interaction with DNA" evidence="8">
    <location>
        <position position="168"/>
    </location>
</feature>
<accession>A0ABY0V509</accession>
<dbReference type="Proteomes" id="UP000198976">
    <property type="component" value="Chromosome I"/>
</dbReference>
<evidence type="ECO:0000259" key="10">
    <source>
        <dbReference type="PROSITE" id="PS50880"/>
    </source>
</evidence>
<comment type="similarity">
    <text evidence="2 8">Belongs to the type IA topoisomerase family.</text>
</comment>
<keyword evidence="4" id="KW-0460">Magnesium</keyword>
<dbReference type="HAMAP" id="MF_00952">
    <property type="entry name" value="Topoisom_1_prok"/>
    <property type="match status" value="1"/>
</dbReference>
<keyword evidence="5 8" id="KW-0799">Topoisomerase</keyword>
<comment type="function">
    <text evidence="8">Releases the supercoiling and torsional tension of DNA, which is introduced during the DNA replication and transcription, by transiently cleaving and rejoining one strand of the DNA duplex. Introduces a single-strand break via transesterification at a target site in duplex DNA. The scissile phosphodiester is attacked by the catalytic tyrosine of the enzyme, resulting in the formation of a DNA-(5'-phosphotyrosyl)-enzyme intermediate and the expulsion of a 3'-OH DNA strand. The free DNA strand then undergoes passage around the unbroken strand, thus removing DNA supercoils. Finally, in the religation step, the DNA 3'-OH attacks the covalent intermediate to expel the active-site tyrosine and restore the DNA phosphodiester backbone.</text>
</comment>
<dbReference type="PRINTS" id="PR00417">
    <property type="entry name" value="PRTPISMRASEI"/>
</dbReference>
<feature type="region of interest" description="Interaction with DNA" evidence="8">
    <location>
        <begin position="176"/>
        <end position="181"/>
    </location>
</feature>
<dbReference type="SMART" id="SM00436">
    <property type="entry name" value="TOP1Bc"/>
    <property type="match status" value="1"/>
</dbReference>